<gene>
    <name evidence="3" type="primary">recD2</name>
    <name evidence="8" type="ORF">CwatDRAFT_0519</name>
</gene>
<proteinExistence type="inferred from homology"/>
<dbReference type="Pfam" id="PF23139">
    <property type="entry name" value="OB_YrrC"/>
    <property type="match status" value="1"/>
</dbReference>
<dbReference type="GO" id="GO:0009338">
    <property type="term" value="C:exodeoxyribonuclease V complex"/>
    <property type="evidence" value="ECO:0007669"/>
    <property type="project" value="TreeGrafter"/>
</dbReference>
<dbReference type="GO" id="GO:0017116">
    <property type="term" value="F:single-stranded DNA helicase activity"/>
    <property type="evidence" value="ECO:0007669"/>
    <property type="project" value="TreeGrafter"/>
</dbReference>
<sequence length="748" mass="83355">MSSPNVITKTEYLTGVIERITFHAEDTGYTVARMQVKGFKDLVTIVGSFPNIQAGQTLQVQGSWYNHPKHGQQFNMTGYKESKPATLTGIEKYLGSGLIKGVGPVTAKRIVAHFGLDTLDIIEYEIGRLVEVPGIGKKRVQMIQSTWEEQRVIKDVMVFLQGHGVSTTYAVKIFKQYGHESILIVTDNPYKLAEDIFGIGFHTADKIAFKVGVSPWSKYRYKSGLLHILSEAAEDGHCFLPLPELVNSAIELLRVDVQEADEETLELLRVDEHQIDGEAVVKTAQEMTETEDLIVEQVGKMLLCYKPTFYYTEENLAKLLLKQLENPINIDLPRVKDWIQRYTQSKRIKLSPQQLEAVIKAASSRVMVLTGGPGTGKTFTQKTIVALWQAMGKKIGLAAPTGRAAQRLGEMAGLEAKTLHRLLEFDPAKRGFKRDKDNPLPFDAVIVDESSMVDLFLAHSLLKAISPTCQLLLVGDNDQLPSVGPGKILEDLIESGKIPVVTLNQVFRQAASSAIIRNAHQINQGHYPKLEVISYTPKSDCLWHDGGTEPEHTVQVISELVTEFIPELGFDPTIDVQVLCPMTRGLVGTRNLNQVLQQLLNPPSPEKAEVSRAGMILRVGDRVIQLKNDYDRQVYNGDLGMVKAIDTSEKLVTIQIDDRDVEYDYADLNEVALAWSISIHKSQGSEYPVVIMPVSMSHYIMLSRNLIYTGLTRAKQLAIIVGSSKAIGIAVNQWNQKQRYTRLVERLG</sequence>
<dbReference type="GO" id="GO:0006310">
    <property type="term" value="P:DNA recombination"/>
    <property type="evidence" value="ECO:0007669"/>
    <property type="project" value="InterPro"/>
</dbReference>
<dbReference type="OrthoDB" id="9803432at2"/>
<dbReference type="SUPFAM" id="SSF52540">
    <property type="entry name" value="P-loop containing nucleoside triphosphate hydrolases"/>
    <property type="match status" value="1"/>
</dbReference>
<comment type="function">
    <text evidence="3">DNA-dependent ATPase and ATP-dependent 5'-3' DNA helicase. Has no activity on blunt DNA or DNA with 3'-overhangs, requires at least 10 bases of 5'-ssDNA for helicase activity.</text>
</comment>
<evidence type="ECO:0000259" key="5">
    <source>
        <dbReference type="Pfam" id="PF14490"/>
    </source>
</evidence>
<reference evidence="8" key="1">
    <citation type="submission" date="2004-02" db="EMBL/GenBank/DDBJ databases">
        <authorList>
            <consortium name="DOE Joint Genome Institute"/>
        </authorList>
    </citation>
    <scope>NUCLEOTIDE SEQUENCE [LARGE SCALE GENOMIC DNA]</scope>
    <source>
        <strain evidence="8">WH 8501</strain>
    </source>
</reference>
<dbReference type="PANTHER" id="PTHR43788:SF6">
    <property type="entry name" value="DNA HELICASE B"/>
    <property type="match status" value="1"/>
</dbReference>
<dbReference type="Gene3D" id="2.30.30.940">
    <property type="match status" value="1"/>
</dbReference>
<keyword evidence="9" id="KW-1185">Reference proteome</keyword>
<dbReference type="Pfam" id="PF13538">
    <property type="entry name" value="UvrD_C_2"/>
    <property type="match status" value="1"/>
</dbReference>
<dbReference type="EC" id="5.6.2.3" evidence="3"/>
<dbReference type="CDD" id="cd18809">
    <property type="entry name" value="SF1_C_RecD"/>
    <property type="match status" value="1"/>
</dbReference>
<dbReference type="InterPro" id="IPR006345">
    <property type="entry name" value="RecD2"/>
</dbReference>
<dbReference type="EMBL" id="AADV02000205">
    <property type="protein sequence ID" value="EAM47924.1"/>
    <property type="molecule type" value="Genomic_DNA"/>
</dbReference>
<reference evidence="8" key="2">
    <citation type="submission" date="2005-06" db="EMBL/GenBank/DDBJ databases">
        <title>Sequencing of the draft genome and assembly of Crocosphaera watsonii WH 8501.</title>
        <authorList>
            <consortium name="US DOE Joint Genome Institute (JGI-PGF)"/>
            <person name="Copeland A."/>
            <person name="Lucas S."/>
            <person name="Lapidus A."/>
            <person name="Barry K."/>
            <person name="Detter C."/>
            <person name="Glavina T."/>
            <person name="Hammon N."/>
            <person name="Israni S."/>
            <person name="Pitluck S."/>
            <person name="Richardson P."/>
        </authorList>
    </citation>
    <scope>NUCLEOTIDE SEQUENCE [LARGE SCALE GENOMIC DNA]</scope>
    <source>
        <strain evidence="8">WH 8501</strain>
    </source>
</reference>
<dbReference type="Proteomes" id="UP000003922">
    <property type="component" value="Unassembled WGS sequence"/>
</dbReference>
<organism evidence="8 9">
    <name type="scientific">Crocosphaera watsonii WH 8501</name>
    <dbReference type="NCBI Taxonomy" id="165597"/>
    <lineage>
        <taxon>Bacteria</taxon>
        <taxon>Bacillati</taxon>
        <taxon>Cyanobacteriota</taxon>
        <taxon>Cyanophyceae</taxon>
        <taxon>Oscillatoriophycideae</taxon>
        <taxon>Chroococcales</taxon>
        <taxon>Aphanothecaceae</taxon>
        <taxon>Crocosphaera</taxon>
    </lineage>
</organism>
<dbReference type="HAMAP" id="MF_01488">
    <property type="entry name" value="RecD2"/>
    <property type="match status" value="1"/>
</dbReference>
<reference evidence="8" key="3">
    <citation type="submission" date="2016-12" db="EMBL/GenBank/DDBJ databases">
        <title>Annotation of the draft genome assembly of Crocosphaera watsonii WH 8501.</title>
        <authorList>
            <consortium name="US DOE Joint Genome Institute (JGI-ORNL)"/>
            <person name="Larimer F."/>
            <person name="Land M."/>
        </authorList>
    </citation>
    <scope>NUCLEOTIDE SEQUENCE</scope>
    <source>
        <strain evidence="8">WH 8501</strain>
    </source>
</reference>
<evidence type="ECO:0000256" key="1">
    <source>
        <dbReference type="ARBA" id="ARBA00022741"/>
    </source>
</evidence>
<feature type="domain" description="ATP-dependent RecD2 DNA helicase-like helix-hairpin-helix" evidence="5">
    <location>
        <begin position="149"/>
        <end position="239"/>
    </location>
</feature>
<feature type="domain" description="ATP-dependent RecD2 DNA helicase OB-fold" evidence="7">
    <location>
        <begin position="11"/>
        <end position="84"/>
    </location>
</feature>
<dbReference type="PANTHER" id="PTHR43788">
    <property type="entry name" value="DNA2/NAM7 HELICASE FAMILY MEMBER"/>
    <property type="match status" value="1"/>
</dbReference>
<keyword evidence="3" id="KW-0238">DNA-binding</keyword>
<feature type="domain" description="ATP-dependent RecD2 DNA helicase SH3" evidence="6">
    <location>
        <begin position="592"/>
        <end position="655"/>
    </location>
</feature>
<evidence type="ECO:0000259" key="4">
    <source>
        <dbReference type="Pfam" id="PF13538"/>
    </source>
</evidence>
<dbReference type="NCBIfam" id="TIGR01448">
    <property type="entry name" value="recD_rel"/>
    <property type="match status" value="1"/>
</dbReference>
<dbReference type="SUPFAM" id="SSF47781">
    <property type="entry name" value="RuvA domain 2-like"/>
    <property type="match status" value="1"/>
</dbReference>
<keyword evidence="3" id="KW-0413">Isomerase</keyword>
<keyword evidence="1 3" id="KW-0547">Nucleotide-binding</keyword>
<keyword evidence="3 8" id="KW-0347">Helicase</keyword>
<dbReference type="Pfam" id="PF18335">
    <property type="entry name" value="SH3_13"/>
    <property type="match status" value="1"/>
</dbReference>
<accession>Q4BVJ3</accession>
<dbReference type="InterPro" id="IPR027785">
    <property type="entry name" value="UvrD-like_helicase_C"/>
</dbReference>
<comment type="catalytic activity">
    <reaction evidence="3">
        <text>ATP + H2O = ADP + phosphate + H(+)</text>
        <dbReference type="Rhea" id="RHEA:13065"/>
        <dbReference type="ChEBI" id="CHEBI:15377"/>
        <dbReference type="ChEBI" id="CHEBI:15378"/>
        <dbReference type="ChEBI" id="CHEBI:30616"/>
        <dbReference type="ChEBI" id="CHEBI:43474"/>
        <dbReference type="ChEBI" id="CHEBI:456216"/>
        <dbReference type="EC" id="5.6.2.3"/>
    </reaction>
</comment>
<dbReference type="KEGG" id="cwa:CwatDRAFT_0519"/>
<comment type="caution">
    <text evidence="8">The sequence shown here is derived from an EMBL/GenBank/DDBJ whole genome shotgun (WGS) entry which is preliminary data.</text>
</comment>
<keyword evidence="2 3" id="KW-0067">ATP-binding</keyword>
<evidence type="ECO:0000313" key="8">
    <source>
        <dbReference type="EMBL" id="EAM47924.1"/>
    </source>
</evidence>
<dbReference type="GO" id="GO:0016887">
    <property type="term" value="F:ATP hydrolysis activity"/>
    <property type="evidence" value="ECO:0007669"/>
    <property type="project" value="RHEA"/>
</dbReference>
<dbReference type="AlphaFoldDB" id="Q4BVJ3"/>
<keyword evidence="3 8" id="KW-0378">Hydrolase</keyword>
<dbReference type="Pfam" id="PF13245">
    <property type="entry name" value="AAA_19"/>
    <property type="match status" value="1"/>
</dbReference>
<dbReference type="RefSeq" id="WP_007308262.1">
    <property type="nucleotide sequence ID" value="NZ_AADV02000205.1"/>
</dbReference>
<dbReference type="Pfam" id="PF14520">
    <property type="entry name" value="HHH_5"/>
    <property type="match status" value="1"/>
</dbReference>
<dbReference type="InterPro" id="IPR055446">
    <property type="entry name" value="RecD2_N_OB"/>
</dbReference>
<feature type="binding site" evidence="3">
    <location>
        <begin position="374"/>
        <end position="378"/>
    </location>
    <ligand>
        <name>ATP</name>
        <dbReference type="ChEBI" id="CHEBI:30616"/>
    </ligand>
</feature>
<comment type="similarity">
    <text evidence="3">Belongs to the RecD family. RecD2 subfamily.</text>
</comment>
<dbReference type="InterPro" id="IPR041451">
    <property type="entry name" value="RecD2_SH13"/>
</dbReference>
<dbReference type="GO" id="GO:0003677">
    <property type="term" value="F:DNA binding"/>
    <property type="evidence" value="ECO:0007669"/>
    <property type="project" value="UniProtKB-UniRule"/>
</dbReference>
<dbReference type="InterPro" id="IPR029493">
    <property type="entry name" value="RecD2-like_HHH"/>
</dbReference>
<dbReference type="Gene3D" id="1.10.10.2220">
    <property type="match status" value="1"/>
</dbReference>
<dbReference type="GO" id="GO:0043139">
    <property type="term" value="F:5'-3' DNA helicase activity"/>
    <property type="evidence" value="ECO:0007669"/>
    <property type="project" value="UniProtKB-UniRule"/>
</dbReference>
<protein>
    <recommendedName>
        <fullName evidence="3">ATP-dependent RecD2 DNA helicase</fullName>
        <ecNumber evidence="3">5.6.2.3</ecNumber>
    </recommendedName>
    <alternativeName>
        <fullName evidence="3">DNA 5'-3' helicase subunit RecD2</fullName>
    </alternativeName>
</protein>
<name>Q4BVJ3_CROWT</name>
<dbReference type="Gene3D" id="1.10.150.20">
    <property type="entry name" value="5' to 3' exonuclease, C-terminal subdomain"/>
    <property type="match status" value="1"/>
</dbReference>
<dbReference type="CDD" id="cd17933">
    <property type="entry name" value="DEXSc_RecD-like"/>
    <property type="match status" value="1"/>
</dbReference>
<dbReference type="InterPro" id="IPR027417">
    <property type="entry name" value="P-loop_NTPase"/>
</dbReference>
<evidence type="ECO:0000256" key="2">
    <source>
        <dbReference type="ARBA" id="ARBA00022840"/>
    </source>
</evidence>
<dbReference type="GO" id="GO:0005524">
    <property type="term" value="F:ATP binding"/>
    <property type="evidence" value="ECO:0007669"/>
    <property type="project" value="UniProtKB-UniRule"/>
</dbReference>
<evidence type="ECO:0000256" key="3">
    <source>
        <dbReference type="HAMAP-Rule" id="MF_01488"/>
    </source>
</evidence>
<dbReference type="Pfam" id="PF14490">
    <property type="entry name" value="HHH_RecD2"/>
    <property type="match status" value="1"/>
</dbReference>
<dbReference type="InterPro" id="IPR050534">
    <property type="entry name" value="Coronavir_polyprotein_1ab"/>
</dbReference>
<dbReference type="Gene3D" id="3.40.50.300">
    <property type="entry name" value="P-loop containing nucleotide triphosphate hydrolases"/>
    <property type="match status" value="2"/>
</dbReference>
<evidence type="ECO:0000313" key="9">
    <source>
        <dbReference type="Proteomes" id="UP000003922"/>
    </source>
</evidence>
<dbReference type="InterPro" id="IPR010994">
    <property type="entry name" value="RuvA_2-like"/>
</dbReference>
<feature type="domain" description="UvrD-like helicase C-terminal" evidence="4">
    <location>
        <begin position="674"/>
        <end position="721"/>
    </location>
</feature>
<evidence type="ECO:0000259" key="6">
    <source>
        <dbReference type="Pfam" id="PF18335"/>
    </source>
</evidence>
<evidence type="ECO:0000259" key="7">
    <source>
        <dbReference type="Pfam" id="PF23139"/>
    </source>
</evidence>